<comment type="caution">
    <text evidence="1">The sequence shown here is derived from an EMBL/GenBank/DDBJ whole genome shotgun (WGS) entry which is preliminary data.</text>
</comment>
<accession>A0A5C5B917</accession>
<dbReference type="SUPFAM" id="SSF53822">
    <property type="entry name" value="Periplasmic binding protein-like I"/>
    <property type="match status" value="1"/>
</dbReference>
<organism evidence="1 2">
    <name type="scientific">Miniimonas arenae</name>
    <dbReference type="NCBI Taxonomy" id="676201"/>
    <lineage>
        <taxon>Bacteria</taxon>
        <taxon>Bacillati</taxon>
        <taxon>Actinomycetota</taxon>
        <taxon>Actinomycetes</taxon>
        <taxon>Micrococcales</taxon>
        <taxon>Beutenbergiaceae</taxon>
        <taxon>Miniimonas</taxon>
    </lineage>
</organism>
<dbReference type="EMBL" id="VENP01000072">
    <property type="protein sequence ID" value="TNU73019.1"/>
    <property type="molecule type" value="Genomic_DNA"/>
</dbReference>
<gene>
    <name evidence="1" type="ORF">FH969_13685</name>
</gene>
<sequence>IQYSTVAKPTSDLVGKTMEIITSLQQGDGFPEATEQVDNGVKDVDVYLLDPVVVTKANIKEVFANDPSRLALLN</sequence>
<evidence type="ECO:0000313" key="1">
    <source>
        <dbReference type="EMBL" id="TNU73019.1"/>
    </source>
</evidence>
<dbReference type="InterPro" id="IPR028082">
    <property type="entry name" value="Peripla_BP_I"/>
</dbReference>
<feature type="non-terminal residue" evidence="1">
    <location>
        <position position="1"/>
    </location>
</feature>
<protein>
    <submittedName>
        <fullName evidence="1">Sugar ABC transporter substrate-binding protein</fullName>
    </submittedName>
</protein>
<dbReference type="Gene3D" id="3.40.50.2300">
    <property type="match status" value="2"/>
</dbReference>
<name>A0A5C5B917_9MICO</name>
<reference evidence="1 2" key="1">
    <citation type="submission" date="2019-06" db="EMBL/GenBank/DDBJ databases">
        <title>Draft genome sequence of Miniimonas arenae KCTC 19750T isolated from sea sand.</title>
        <authorList>
            <person name="Park S.-J."/>
        </authorList>
    </citation>
    <scope>NUCLEOTIDE SEQUENCE [LARGE SCALE GENOMIC DNA]</scope>
    <source>
        <strain evidence="1 2">KCTC 19750</strain>
    </source>
</reference>
<keyword evidence="2" id="KW-1185">Reference proteome</keyword>
<dbReference type="AlphaFoldDB" id="A0A5C5B917"/>
<dbReference type="Proteomes" id="UP000313849">
    <property type="component" value="Unassembled WGS sequence"/>
</dbReference>
<evidence type="ECO:0000313" key="2">
    <source>
        <dbReference type="Proteomes" id="UP000313849"/>
    </source>
</evidence>
<proteinExistence type="predicted"/>